<evidence type="ECO:0000256" key="6">
    <source>
        <dbReference type="ARBA" id="ARBA00023136"/>
    </source>
</evidence>
<keyword evidence="3" id="KW-0104">Cadmium</keyword>
<evidence type="ECO:0000256" key="3">
    <source>
        <dbReference type="ARBA" id="ARBA00022539"/>
    </source>
</evidence>
<evidence type="ECO:0000256" key="4">
    <source>
        <dbReference type="ARBA" id="ARBA00022692"/>
    </source>
</evidence>
<comment type="subcellular location">
    <subcellularLocation>
        <location evidence="1">Membrane</location>
    </subcellularLocation>
</comment>
<dbReference type="AlphaFoldDB" id="A0AAW9I9P2"/>
<gene>
    <name evidence="10" type="ORF">GNF68_16695</name>
</gene>
<comment type="caution">
    <text evidence="10">The sequence shown here is derived from an EMBL/GenBank/DDBJ whole genome shotgun (WGS) entry which is preliminary data.</text>
</comment>
<comment type="similarity">
    <text evidence="2">Belongs to the cation transport ATPase (P-type) (TC 3.A.3) family. Type IB subfamily.</text>
</comment>
<organism evidence="10 11">
    <name type="scientific">Clostridium perfringens</name>
    <dbReference type="NCBI Taxonomy" id="1502"/>
    <lineage>
        <taxon>Bacteria</taxon>
        <taxon>Bacillati</taxon>
        <taxon>Bacillota</taxon>
        <taxon>Clostridia</taxon>
        <taxon>Eubacteriales</taxon>
        <taxon>Clostridiaceae</taxon>
        <taxon>Clostridium</taxon>
    </lineage>
</organism>
<dbReference type="PANTHER" id="PTHR48085">
    <property type="entry name" value="CADMIUM/ZINC-TRANSPORTING ATPASE HMA2-RELATED"/>
    <property type="match status" value="1"/>
</dbReference>
<dbReference type="InterPro" id="IPR051014">
    <property type="entry name" value="Cation_Transport_ATPase_IB"/>
</dbReference>
<name>A0AAW9I9P2_CLOPF</name>
<comment type="catalytic activity">
    <reaction evidence="8">
        <text>Cd(2+)(in) + ATP + H2O = Cd(2+)(out) + ADP + phosphate + H(+)</text>
        <dbReference type="Rhea" id="RHEA:12132"/>
        <dbReference type="ChEBI" id="CHEBI:15377"/>
        <dbReference type="ChEBI" id="CHEBI:15378"/>
        <dbReference type="ChEBI" id="CHEBI:30616"/>
        <dbReference type="ChEBI" id="CHEBI:43474"/>
        <dbReference type="ChEBI" id="CHEBI:48775"/>
        <dbReference type="ChEBI" id="CHEBI:456216"/>
        <dbReference type="EC" id="7.2.2.21"/>
    </reaction>
</comment>
<keyword evidence="5 9" id="KW-1133">Transmembrane helix</keyword>
<dbReference type="GO" id="GO:0005524">
    <property type="term" value="F:ATP binding"/>
    <property type="evidence" value="ECO:0007669"/>
    <property type="project" value="InterPro"/>
</dbReference>
<dbReference type="Gene3D" id="3.40.1110.10">
    <property type="entry name" value="Calcium-transporting ATPase, cytoplasmic domain N"/>
    <property type="match status" value="1"/>
</dbReference>
<dbReference type="GO" id="GO:0016020">
    <property type="term" value="C:membrane"/>
    <property type="evidence" value="ECO:0007669"/>
    <property type="project" value="UniProtKB-SubCell"/>
</dbReference>
<dbReference type="NCBIfam" id="TIGR01494">
    <property type="entry name" value="ATPase_P-type"/>
    <property type="match status" value="1"/>
</dbReference>
<dbReference type="GO" id="GO:0008551">
    <property type="term" value="F:P-type cadmium transporter activity"/>
    <property type="evidence" value="ECO:0007669"/>
    <property type="project" value="UniProtKB-EC"/>
</dbReference>
<keyword evidence="4 9" id="KW-0812">Transmembrane</keyword>
<dbReference type="SUPFAM" id="SSF81665">
    <property type="entry name" value="Calcium ATPase, transmembrane domain M"/>
    <property type="match status" value="1"/>
</dbReference>
<evidence type="ECO:0000256" key="2">
    <source>
        <dbReference type="ARBA" id="ARBA00006024"/>
    </source>
</evidence>
<evidence type="ECO:0000256" key="8">
    <source>
        <dbReference type="ARBA" id="ARBA00049338"/>
    </source>
</evidence>
<evidence type="ECO:0000313" key="10">
    <source>
        <dbReference type="EMBL" id="MDZ4910625.1"/>
    </source>
</evidence>
<keyword evidence="6 9" id="KW-0472">Membrane</keyword>
<accession>A0AAW9I9P2</accession>
<evidence type="ECO:0000256" key="9">
    <source>
        <dbReference type="SAM" id="Phobius"/>
    </source>
</evidence>
<feature type="transmembrane region" description="Helical" evidence="9">
    <location>
        <begin position="15"/>
        <end position="34"/>
    </location>
</feature>
<dbReference type="InterPro" id="IPR018303">
    <property type="entry name" value="ATPase_P-typ_P_site"/>
</dbReference>
<dbReference type="RefSeq" id="WP_322395825.1">
    <property type="nucleotide sequence ID" value="NZ_WNUI01000529.1"/>
</dbReference>
<dbReference type="InterPro" id="IPR001757">
    <property type="entry name" value="P_typ_ATPase"/>
</dbReference>
<dbReference type="SUPFAM" id="SSF81660">
    <property type="entry name" value="Metal cation-transporting ATPase, ATP-binding domain N"/>
    <property type="match status" value="1"/>
</dbReference>
<dbReference type="EMBL" id="WNUI01000529">
    <property type="protein sequence ID" value="MDZ4910625.1"/>
    <property type="molecule type" value="Genomic_DNA"/>
</dbReference>
<evidence type="ECO:0000313" key="11">
    <source>
        <dbReference type="Proteomes" id="UP001288778"/>
    </source>
</evidence>
<feature type="non-terminal residue" evidence="10">
    <location>
        <position position="138"/>
    </location>
</feature>
<evidence type="ECO:0000256" key="5">
    <source>
        <dbReference type="ARBA" id="ARBA00022989"/>
    </source>
</evidence>
<evidence type="ECO:0000256" key="1">
    <source>
        <dbReference type="ARBA" id="ARBA00004370"/>
    </source>
</evidence>
<dbReference type="EC" id="7.2.2.21" evidence="7"/>
<feature type="non-terminal residue" evidence="10">
    <location>
        <position position="1"/>
    </location>
</feature>
<sequence length="138" mass="14739">ADASKAEIVGVADKWATYIVVAAFSSAILTWLVTGEIIRAVTILVVFCPCALVLATPTAIVAAIGNVSKHGILVKEGDALERLSQVSKITFDKTGTLTYGKPKVEEVVSVMNNLSNEELYEMIASCELYSEHPLGRAI</sequence>
<dbReference type="Gene3D" id="1.20.1110.10">
    <property type="entry name" value="Calcium-transporting ATPase, transmembrane domain"/>
    <property type="match status" value="1"/>
</dbReference>
<reference evidence="10" key="1">
    <citation type="submission" date="2019-11" db="EMBL/GenBank/DDBJ databases">
        <title>Characterization of Clostridium perfringens isolates from swine manure treated agricultural soils.</title>
        <authorList>
            <person name="Wushke S.T."/>
        </authorList>
    </citation>
    <scope>NUCLEOTIDE SEQUENCE</scope>
    <source>
        <strain evidence="10">X94</strain>
    </source>
</reference>
<dbReference type="InterPro" id="IPR023298">
    <property type="entry name" value="ATPase_P-typ_TM_dom_sf"/>
</dbReference>
<dbReference type="InterPro" id="IPR023299">
    <property type="entry name" value="ATPase_P-typ_cyto_dom_N"/>
</dbReference>
<dbReference type="Proteomes" id="UP001288778">
    <property type="component" value="Unassembled WGS sequence"/>
</dbReference>
<dbReference type="PROSITE" id="PS00154">
    <property type="entry name" value="ATPASE_E1_E2"/>
    <property type="match status" value="1"/>
</dbReference>
<feature type="transmembrane region" description="Helical" evidence="9">
    <location>
        <begin position="41"/>
        <end position="65"/>
    </location>
</feature>
<evidence type="ECO:0000256" key="7">
    <source>
        <dbReference type="ARBA" id="ARBA00039103"/>
    </source>
</evidence>
<proteinExistence type="inferred from homology"/>
<protein>
    <recommendedName>
        <fullName evidence="7">Cd(2+)-exporting ATPase</fullName>
        <ecNumber evidence="7">7.2.2.21</ecNumber>
    </recommendedName>
</protein>
<dbReference type="GO" id="GO:0016887">
    <property type="term" value="F:ATP hydrolysis activity"/>
    <property type="evidence" value="ECO:0007669"/>
    <property type="project" value="InterPro"/>
</dbReference>